<evidence type="ECO:0000256" key="1">
    <source>
        <dbReference type="ARBA" id="ARBA00022490"/>
    </source>
</evidence>
<name>E0WUI7_9ENTR</name>
<evidence type="ECO:0000313" key="6">
    <source>
        <dbReference type="Proteomes" id="UP000005726"/>
    </source>
</evidence>
<feature type="binding site" evidence="4">
    <location>
        <position position="122"/>
    </location>
    <ligand>
        <name>substrate</name>
    </ligand>
</feature>
<proteinExistence type="inferred from homology"/>
<dbReference type="STRING" id="663321.REG_1777"/>
<dbReference type="HAMAP" id="MF_01632">
    <property type="entry name" value="UbiC"/>
    <property type="match status" value="1"/>
</dbReference>
<comment type="subcellular location">
    <subcellularLocation>
        <location evidence="4">Cytoplasm</location>
    </subcellularLocation>
</comment>
<dbReference type="Pfam" id="PF04345">
    <property type="entry name" value="Chor_lyase"/>
    <property type="match status" value="1"/>
</dbReference>
<evidence type="ECO:0000313" key="5">
    <source>
        <dbReference type="EMBL" id="EFL91327.1"/>
    </source>
</evidence>
<dbReference type="InterPro" id="IPR007440">
    <property type="entry name" value="Chorismate--pyruvate_lyase"/>
</dbReference>
<dbReference type="HOGENOM" id="CLU_096824_1_0_6"/>
<sequence length="197" mass="22641">MIDSPKSSSKAFSMLNMIQWWAMEPHNLPQNIANWLDERGSMTQRFEQYCQTVTVEPQRQQFITQQALGDEQALLPASQRYWLREVRMFGDGVPWLEGRTVIPEQTLSGSDRGLLDLNTTPLGRYLFKDNRLTRDYIQIGRQGELWARRSLLLLSGNPLLLTEVFLPASPVYQIDLFPNRSSLCEVKAHGAQQPKCT</sequence>
<reference evidence="5" key="1">
    <citation type="journal article" date="2009" name="Environ. Microbiol.">
        <title>Dynamics of genome evolution in facultative symbionts of aphids.</title>
        <authorList>
            <person name="Degnan P.H."/>
            <person name="Leonardo T.E."/>
            <person name="Cass B.N."/>
            <person name="Hurwitz B."/>
            <person name="Stern D."/>
            <person name="Gibbs R.A."/>
            <person name="Richards S."/>
            <person name="Moran N.A."/>
        </authorList>
    </citation>
    <scope>NUCLEOTIDE SEQUENCE [LARGE SCALE GENOMIC DNA]</scope>
    <source>
        <strain evidence="5">LSR1</strain>
    </source>
</reference>
<keyword evidence="4 5" id="KW-0670">Pyruvate</keyword>
<gene>
    <name evidence="4 5" type="primary">ubiC</name>
    <name evidence="5" type="ORF">REG_1777</name>
</gene>
<evidence type="ECO:0000256" key="3">
    <source>
        <dbReference type="ARBA" id="ARBA00023239"/>
    </source>
</evidence>
<organism evidence="5 6">
    <name type="scientific">Candidatus Regiella insecticola LSR1</name>
    <dbReference type="NCBI Taxonomy" id="663321"/>
    <lineage>
        <taxon>Bacteria</taxon>
        <taxon>Pseudomonadati</taxon>
        <taxon>Pseudomonadota</taxon>
        <taxon>Gammaproteobacteria</taxon>
        <taxon>Enterobacterales</taxon>
        <taxon>Enterobacteriaceae</taxon>
        <taxon>aphid secondary symbionts</taxon>
        <taxon>Candidatus Regiella</taxon>
    </lineage>
</organism>
<dbReference type="GO" id="GO:0006744">
    <property type="term" value="P:ubiquinone biosynthetic process"/>
    <property type="evidence" value="ECO:0007669"/>
    <property type="project" value="UniProtKB-UniRule"/>
</dbReference>
<comment type="subunit">
    <text evidence="4">Monomer.</text>
</comment>
<protein>
    <recommendedName>
        <fullName evidence="4">Chorismate pyruvate-lyase</fullName>
        <shortName evidence="4">CL</shortName>
        <shortName evidence="4">CPL</shortName>
        <ecNumber evidence="4">4.1.3.40</ecNumber>
    </recommendedName>
</protein>
<feature type="binding site" evidence="4">
    <location>
        <position position="84"/>
    </location>
    <ligand>
        <name>substrate</name>
    </ligand>
</feature>
<feature type="binding site" evidence="4">
    <location>
        <position position="163"/>
    </location>
    <ligand>
        <name>substrate</name>
    </ligand>
</feature>
<dbReference type="GO" id="GO:0042866">
    <property type="term" value="P:pyruvate biosynthetic process"/>
    <property type="evidence" value="ECO:0007669"/>
    <property type="project" value="UniProtKB-UniRule"/>
</dbReference>
<dbReference type="PANTHER" id="PTHR38683">
    <property type="entry name" value="CHORISMATE PYRUVATE-LYASE"/>
    <property type="match status" value="1"/>
</dbReference>
<dbReference type="AlphaFoldDB" id="E0WUI7"/>
<comment type="pathway">
    <text evidence="4">Cofactor biosynthesis; ubiquinone biosynthesis.</text>
</comment>
<keyword evidence="1 4" id="KW-0963">Cytoplasm</keyword>
<dbReference type="SUPFAM" id="SSF64288">
    <property type="entry name" value="Chorismate lyase-like"/>
    <property type="match status" value="1"/>
</dbReference>
<dbReference type="UniPathway" id="UPA00232"/>
<accession>E0WUI7</accession>
<feature type="binding site" evidence="4">
    <location>
        <position position="42"/>
    </location>
    <ligand>
        <name>substrate</name>
    </ligand>
</feature>
<keyword evidence="2 4" id="KW-0831">Ubiquinone biosynthesis</keyword>
<keyword evidence="3 4" id="KW-0456">Lyase</keyword>
<dbReference type="EC" id="4.1.3.40" evidence="4"/>
<comment type="function">
    <text evidence="4">Removes the pyruvyl group from chorismate, with concomitant aromatization of the ring, to provide 4-hydroxybenzoate (4HB) for the ubiquinone pathway.</text>
</comment>
<dbReference type="PANTHER" id="PTHR38683:SF1">
    <property type="entry name" value="CHORISMATE PYRUVATE-LYASE"/>
    <property type="match status" value="1"/>
</dbReference>
<dbReference type="GO" id="GO:0008813">
    <property type="term" value="F:chorismate lyase activity"/>
    <property type="evidence" value="ECO:0007669"/>
    <property type="project" value="UniProtKB-UniRule"/>
</dbReference>
<dbReference type="Gene3D" id="3.40.1410.10">
    <property type="entry name" value="Chorismate lyase-like"/>
    <property type="match status" value="1"/>
</dbReference>
<evidence type="ECO:0000256" key="2">
    <source>
        <dbReference type="ARBA" id="ARBA00022688"/>
    </source>
</evidence>
<keyword evidence="6" id="KW-1185">Reference proteome</keyword>
<dbReference type="Proteomes" id="UP000005726">
    <property type="component" value="Unassembled WGS sequence"/>
</dbReference>
<dbReference type="NCBIfam" id="NF008656">
    <property type="entry name" value="PRK11655.1"/>
    <property type="match status" value="1"/>
</dbReference>
<dbReference type="InterPro" id="IPR028978">
    <property type="entry name" value="Chorismate_lyase_/UTRA_dom_sf"/>
</dbReference>
<dbReference type="RefSeq" id="WP_006705376.1">
    <property type="nucleotide sequence ID" value="NZ_CAWLGB010000080.1"/>
</dbReference>
<comment type="catalytic activity">
    <reaction evidence="4">
        <text>chorismate = 4-hydroxybenzoate + pyruvate</text>
        <dbReference type="Rhea" id="RHEA:16505"/>
        <dbReference type="ChEBI" id="CHEBI:15361"/>
        <dbReference type="ChEBI" id="CHEBI:17879"/>
        <dbReference type="ChEBI" id="CHEBI:29748"/>
        <dbReference type="EC" id="4.1.3.40"/>
    </reaction>
</comment>
<comment type="similarity">
    <text evidence="4">Belongs to the UbiC family.</text>
</comment>
<evidence type="ECO:0000256" key="4">
    <source>
        <dbReference type="HAMAP-Rule" id="MF_01632"/>
    </source>
</evidence>
<dbReference type="GO" id="GO:0005829">
    <property type="term" value="C:cytosol"/>
    <property type="evidence" value="ECO:0007669"/>
    <property type="project" value="TreeGrafter"/>
</dbReference>
<dbReference type="eggNOG" id="COG3161">
    <property type="taxonomic scope" value="Bacteria"/>
</dbReference>
<dbReference type="EMBL" id="GL379668">
    <property type="protein sequence ID" value="EFL91327.1"/>
    <property type="molecule type" value="Genomic_DNA"/>
</dbReference>